<dbReference type="PATRIC" id="fig|1298593.3.peg.1266"/>
<accession>M5DP71</accession>
<name>M5DP71_9GAMM</name>
<sequence>MITIKQLRAVPIISKVIIHSLDMSLYQVSVLLDGAEHYVTDDKGVLLRSFKILELQALFESLPVEQMVLRQQSAYDEMINQPMRQGSNMLEVPLGNNRLGSAPQILH</sequence>
<protein>
    <submittedName>
        <fullName evidence="1">Uncharacterized protein</fullName>
    </submittedName>
</protein>
<dbReference type="RefSeq" id="WP_015486480.1">
    <property type="nucleotide sequence ID" value="NC_020888.1"/>
</dbReference>
<dbReference type="KEGG" id="tol:TOL_1320"/>
<dbReference type="Pfam" id="PF20090">
    <property type="entry name" value="DUF6482"/>
    <property type="match status" value="1"/>
</dbReference>
<dbReference type="InterPro" id="IPR045508">
    <property type="entry name" value="DUF6482"/>
</dbReference>
<keyword evidence="2" id="KW-1185">Reference proteome</keyword>
<dbReference type="Proteomes" id="UP000011866">
    <property type="component" value="Chromosome"/>
</dbReference>
<dbReference type="EMBL" id="HF680312">
    <property type="protein sequence ID" value="CCU71745.1"/>
    <property type="molecule type" value="Genomic_DNA"/>
</dbReference>
<proteinExistence type="predicted"/>
<organism evidence="1 2">
    <name type="scientific">Thalassolituus oleivorans MIL-1</name>
    <dbReference type="NCBI Taxonomy" id="1298593"/>
    <lineage>
        <taxon>Bacteria</taxon>
        <taxon>Pseudomonadati</taxon>
        <taxon>Pseudomonadota</taxon>
        <taxon>Gammaproteobacteria</taxon>
        <taxon>Oceanospirillales</taxon>
        <taxon>Oceanospirillaceae</taxon>
        <taxon>Thalassolituus</taxon>
    </lineage>
</organism>
<dbReference type="HOGENOM" id="CLU_159999_0_0_6"/>
<dbReference type="eggNOG" id="ENOG5031AS6">
    <property type="taxonomic scope" value="Bacteria"/>
</dbReference>
<reference evidence="1 2" key="1">
    <citation type="journal article" date="2013" name="Genome Announc.">
        <title>Genome Sequence of Thalassolituus oleivorans MIL-1 (DSM 14913T).</title>
        <authorList>
            <person name="Golyshin P.N."/>
            <person name="Werner J."/>
            <person name="Chernikova T.N."/>
            <person name="Tran H."/>
            <person name="Ferrer M."/>
            <person name="Yakimov M.M."/>
            <person name="Teeling H."/>
            <person name="Golyshina O.V."/>
        </authorList>
    </citation>
    <scope>NUCLEOTIDE SEQUENCE [LARGE SCALE GENOMIC DNA]</scope>
    <source>
        <strain evidence="1 2">MIL-1</strain>
    </source>
</reference>
<dbReference type="AlphaFoldDB" id="M5DP71"/>
<dbReference type="GeneID" id="79176223"/>
<gene>
    <name evidence="1" type="ORF">TOL_1320</name>
</gene>
<evidence type="ECO:0000313" key="2">
    <source>
        <dbReference type="Proteomes" id="UP000011866"/>
    </source>
</evidence>
<evidence type="ECO:0000313" key="1">
    <source>
        <dbReference type="EMBL" id="CCU71745.1"/>
    </source>
</evidence>